<sequence length="406" mass="47311">MPYKVKRASRLLNKILKKTLGPYLVRRYRIEYIEENMQGLKPPFVVIANHTNNWDPFIISYKISEPIHFVTSVEQFRSRFMRFLLGLAGCIPKTKAMSDATTVKGLFQVRNRGDVVGVFPEGMRCWDGRTVEILYPTAKVLKSMGVPVVFFRVNGAYLTHPRWAIKSRKGKIQVRYGILFTAEQLKTLSVDEIYERMCAALKTDEYRWQEEHMIPFVGPRLAEALERVLFLCPKCMAIGRLFSKDDTLTCLACGDTVRYNPYGYFEKDGGQPLFKSVLEWNQWQLKKLEDMVRDRMTNPREPIFEDQDAALLRGGRFEAIRKEKKGTLRLYVDHLEFIGQDNQKSSFDLSRMNGVSTHLTDWFDFYHEGHFHRVAFKDHHTSANKYTEAYEVIKRLVPGKGHPKEE</sequence>
<feature type="domain" description="Phospholipid/glycerol acyltransferase" evidence="3">
    <location>
        <begin position="44"/>
        <end position="156"/>
    </location>
</feature>
<dbReference type="Pfam" id="PF01553">
    <property type="entry name" value="Acyltransferase"/>
    <property type="match status" value="1"/>
</dbReference>
<evidence type="ECO:0000256" key="2">
    <source>
        <dbReference type="ARBA" id="ARBA00023315"/>
    </source>
</evidence>
<evidence type="ECO:0000259" key="3">
    <source>
        <dbReference type="SMART" id="SM00563"/>
    </source>
</evidence>
<dbReference type="SMART" id="SM00563">
    <property type="entry name" value="PlsC"/>
    <property type="match status" value="1"/>
</dbReference>
<gene>
    <name evidence="4" type="ORF">SAMN05444373_10088</name>
</gene>
<dbReference type="GO" id="GO:0003841">
    <property type="term" value="F:1-acylglycerol-3-phosphate O-acyltransferase activity"/>
    <property type="evidence" value="ECO:0007669"/>
    <property type="project" value="TreeGrafter"/>
</dbReference>
<dbReference type="PANTHER" id="PTHR10434">
    <property type="entry name" value="1-ACYL-SN-GLYCEROL-3-PHOSPHATE ACYLTRANSFERASE"/>
    <property type="match status" value="1"/>
</dbReference>
<dbReference type="AlphaFoldDB" id="A0A1M6DJT4"/>
<dbReference type="CDD" id="cd07989">
    <property type="entry name" value="LPLAT_AGPAT-like"/>
    <property type="match status" value="1"/>
</dbReference>
<dbReference type="GO" id="GO:0006654">
    <property type="term" value="P:phosphatidic acid biosynthetic process"/>
    <property type="evidence" value="ECO:0007669"/>
    <property type="project" value="TreeGrafter"/>
</dbReference>
<reference evidence="4 5" key="1">
    <citation type="submission" date="2016-11" db="EMBL/GenBank/DDBJ databases">
        <authorList>
            <person name="Varghese N."/>
            <person name="Submissions S."/>
        </authorList>
    </citation>
    <scope>NUCLEOTIDE SEQUENCE [LARGE SCALE GENOMIC DNA]</scope>
    <source>
        <strain evidence="4 5">DSM 19027</strain>
    </source>
</reference>
<keyword evidence="1 4" id="KW-0808">Transferase</keyword>
<dbReference type="OrthoDB" id="9803035at2"/>
<dbReference type="InterPro" id="IPR002123">
    <property type="entry name" value="Plipid/glycerol_acylTrfase"/>
</dbReference>
<proteinExistence type="predicted"/>
<name>A0A1M6DJT4_9FIRM</name>
<dbReference type="EMBL" id="FQZP01000008">
    <property type="protein sequence ID" value="SHI73607.1"/>
    <property type="molecule type" value="Genomic_DNA"/>
</dbReference>
<dbReference type="Proteomes" id="UP000324781">
    <property type="component" value="Unassembled WGS sequence"/>
</dbReference>
<protein>
    <submittedName>
        <fullName evidence="4">1-acyl-sn-glycerol-3-phosphate acyltransferase</fullName>
    </submittedName>
</protein>
<keyword evidence="5" id="KW-1185">Reference proteome</keyword>
<evidence type="ECO:0000313" key="4">
    <source>
        <dbReference type="EMBL" id="SHI73607.1"/>
    </source>
</evidence>
<accession>A0A1M6DJT4</accession>
<evidence type="ECO:0000313" key="5">
    <source>
        <dbReference type="Proteomes" id="UP000324781"/>
    </source>
</evidence>
<dbReference type="RefSeq" id="WP_149678048.1">
    <property type="nucleotide sequence ID" value="NZ_FQZP01000008.1"/>
</dbReference>
<evidence type="ECO:0000256" key="1">
    <source>
        <dbReference type="ARBA" id="ARBA00022679"/>
    </source>
</evidence>
<keyword evidence="2 4" id="KW-0012">Acyltransferase</keyword>
<dbReference type="PANTHER" id="PTHR10434:SF11">
    <property type="entry name" value="1-ACYL-SN-GLYCEROL-3-PHOSPHATE ACYLTRANSFERASE"/>
    <property type="match status" value="1"/>
</dbReference>
<dbReference type="SUPFAM" id="SSF69593">
    <property type="entry name" value="Glycerol-3-phosphate (1)-acyltransferase"/>
    <property type="match status" value="1"/>
</dbReference>
<organism evidence="4 5">
    <name type="scientific">Thermoclostridium caenicola</name>
    <dbReference type="NCBI Taxonomy" id="659425"/>
    <lineage>
        <taxon>Bacteria</taxon>
        <taxon>Bacillati</taxon>
        <taxon>Bacillota</taxon>
        <taxon>Clostridia</taxon>
        <taxon>Eubacteriales</taxon>
        <taxon>Oscillospiraceae</taxon>
        <taxon>Thermoclostridium</taxon>
    </lineage>
</organism>